<reference evidence="7" key="1">
    <citation type="journal article" date="2022" name="Plant J.">
        <title>Strategies of tolerance reflected in two North American maple genomes.</title>
        <authorList>
            <person name="McEvoy S.L."/>
            <person name="Sezen U.U."/>
            <person name="Trouern-Trend A."/>
            <person name="McMahon S.M."/>
            <person name="Schaberg P.G."/>
            <person name="Yang J."/>
            <person name="Wegrzyn J.L."/>
            <person name="Swenson N.G."/>
        </authorList>
    </citation>
    <scope>NUCLEOTIDE SEQUENCE</scope>
    <source>
        <strain evidence="7">91603</strain>
    </source>
</reference>
<name>A0AAD5I819_ACENE</name>
<comment type="catalytic activity">
    <reaction evidence="6">
        <text>L-phenylalanine = (E)-cinnamate + NH4(+)</text>
        <dbReference type="Rhea" id="RHEA:21384"/>
        <dbReference type="ChEBI" id="CHEBI:15669"/>
        <dbReference type="ChEBI" id="CHEBI:28938"/>
        <dbReference type="ChEBI" id="CHEBI:58095"/>
        <dbReference type="EC" id="4.3.1.24"/>
    </reaction>
</comment>
<comment type="caution">
    <text evidence="7">The sequence shown here is derived from an EMBL/GenBank/DDBJ whole genome shotgun (WGS) entry which is preliminary data.</text>
</comment>
<evidence type="ECO:0000256" key="2">
    <source>
        <dbReference type="ARBA" id="ARBA00004496"/>
    </source>
</evidence>
<dbReference type="GO" id="GO:0005737">
    <property type="term" value="C:cytoplasm"/>
    <property type="evidence" value="ECO:0007669"/>
    <property type="project" value="UniProtKB-SubCell"/>
</dbReference>
<protein>
    <recommendedName>
        <fullName evidence="4">phenylalanine ammonia-lyase</fullName>
        <ecNumber evidence="4">4.3.1.24</ecNumber>
    </recommendedName>
</protein>
<organism evidence="7 8">
    <name type="scientific">Acer negundo</name>
    <name type="common">Box elder</name>
    <dbReference type="NCBI Taxonomy" id="4023"/>
    <lineage>
        <taxon>Eukaryota</taxon>
        <taxon>Viridiplantae</taxon>
        <taxon>Streptophyta</taxon>
        <taxon>Embryophyta</taxon>
        <taxon>Tracheophyta</taxon>
        <taxon>Spermatophyta</taxon>
        <taxon>Magnoliopsida</taxon>
        <taxon>eudicotyledons</taxon>
        <taxon>Gunneridae</taxon>
        <taxon>Pentapetalae</taxon>
        <taxon>rosids</taxon>
        <taxon>malvids</taxon>
        <taxon>Sapindales</taxon>
        <taxon>Sapindaceae</taxon>
        <taxon>Hippocastanoideae</taxon>
        <taxon>Acereae</taxon>
        <taxon>Acer</taxon>
    </lineage>
</organism>
<sequence>MVCLQISQVVEIQAWIMVSKELKYQWLAYCSELKNLANPVTNHVQSAEKHNQDVNSLGLVSSRKTAEAVDILKLMSSTYLIALCQAIDLRHLEENLKNTVKNTVSQVTKKVLRMGSMESFILQDSARKI</sequence>
<keyword evidence="5" id="KW-0585">Phenylalanine catabolism</keyword>
<comment type="subunit">
    <text evidence="3">Homotetramer.</text>
</comment>
<dbReference type="Pfam" id="PF00221">
    <property type="entry name" value="Lyase_aromatic"/>
    <property type="match status" value="1"/>
</dbReference>
<evidence type="ECO:0000256" key="6">
    <source>
        <dbReference type="ARBA" id="ARBA00023537"/>
    </source>
</evidence>
<dbReference type="AlphaFoldDB" id="A0AAD5I819"/>
<dbReference type="GO" id="GO:0045548">
    <property type="term" value="F:phenylalanine ammonia-lyase activity"/>
    <property type="evidence" value="ECO:0007669"/>
    <property type="project" value="UniProtKB-EC"/>
</dbReference>
<dbReference type="InterPro" id="IPR008948">
    <property type="entry name" value="L-Aspartase-like"/>
</dbReference>
<evidence type="ECO:0000256" key="1">
    <source>
        <dbReference type="ARBA" id="ARBA00002235"/>
    </source>
</evidence>
<reference evidence="7" key="2">
    <citation type="submission" date="2023-02" db="EMBL/GenBank/DDBJ databases">
        <authorList>
            <person name="Swenson N.G."/>
            <person name="Wegrzyn J.L."/>
            <person name="Mcevoy S.L."/>
        </authorList>
    </citation>
    <scope>NUCLEOTIDE SEQUENCE</scope>
    <source>
        <strain evidence="7">91603</strain>
        <tissue evidence="7">Leaf</tissue>
    </source>
</reference>
<gene>
    <name evidence="7" type="ORF">LWI28_022550</name>
</gene>
<dbReference type="Proteomes" id="UP001064489">
    <property type="component" value="Chromosome 11"/>
</dbReference>
<dbReference type="EC" id="4.3.1.24" evidence="4"/>
<evidence type="ECO:0000256" key="5">
    <source>
        <dbReference type="ARBA" id="ARBA00023232"/>
    </source>
</evidence>
<dbReference type="InterPro" id="IPR001106">
    <property type="entry name" value="Aromatic_Lyase"/>
</dbReference>
<evidence type="ECO:0000256" key="4">
    <source>
        <dbReference type="ARBA" id="ARBA00012139"/>
    </source>
</evidence>
<evidence type="ECO:0000313" key="8">
    <source>
        <dbReference type="Proteomes" id="UP001064489"/>
    </source>
</evidence>
<proteinExistence type="predicted"/>
<evidence type="ECO:0000256" key="3">
    <source>
        <dbReference type="ARBA" id="ARBA00011881"/>
    </source>
</evidence>
<comment type="function">
    <text evidence="1">This is a key enzyme of plant metabolism catalyzing the first reaction in the biosynthesis from L-phenylalanine of a wide variety of natural products based on the phenylpropane skeleton.</text>
</comment>
<dbReference type="Gene3D" id="1.20.200.10">
    <property type="entry name" value="Fumarase/aspartase (Central domain)"/>
    <property type="match status" value="1"/>
</dbReference>
<dbReference type="SUPFAM" id="SSF48557">
    <property type="entry name" value="L-aspartase-like"/>
    <property type="match status" value="1"/>
</dbReference>
<comment type="subcellular location">
    <subcellularLocation>
        <location evidence="2">Cytoplasm</location>
    </subcellularLocation>
</comment>
<accession>A0AAD5I819</accession>
<evidence type="ECO:0000313" key="7">
    <source>
        <dbReference type="EMBL" id="KAI9154199.1"/>
    </source>
</evidence>
<dbReference type="PANTHER" id="PTHR10362">
    <property type="entry name" value="HISTIDINE AMMONIA-LYASE"/>
    <property type="match status" value="1"/>
</dbReference>
<dbReference type="EMBL" id="JAJSOW010000108">
    <property type="protein sequence ID" value="KAI9154199.1"/>
    <property type="molecule type" value="Genomic_DNA"/>
</dbReference>
<dbReference type="GO" id="GO:0006559">
    <property type="term" value="P:L-phenylalanine catabolic process"/>
    <property type="evidence" value="ECO:0007669"/>
    <property type="project" value="UniProtKB-KW"/>
</dbReference>
<keyword evidence="8" id="KW-1185">Reference proteome</keyword>